<feature type="region of interest" description="Disordered" evidence="1">
    <location>
        <begin position="23"/>
        <end position="44"/>
    </location>
</feature>
<feature type="compositionally biased region" description="Basic and acidic residues" evidence="1">
    <location>
        <begin position="23"/>
        <end position="36"/>
    </location>
</feature>
<protein>
    <submittedName>
        <fullName evidence="2">Uncharacterized protein</fullName>
    </submittedName>
</protein>
<evidence type="ECO:0000313" key="3">
    <source>
        <dbReference type="Proteomes" id="UP000256220"/>
    </source>
</evidence>
<dbReference type="RefSeq" id="WP_198935640.1">
    <property type="nucleotide sequence ID" value="NZ_JFBM01000001.1"/>
</dbReference>
<comment type="caution">
    <text evidence="2">The sequence shown here is derived from an EMBL/GenBank/DDBJ whole genome shotgun (WGS) entry which is preliminary data.</text>
</comment>
<evidence type="ECO:0000313" key="2">
    <source>
        <dbReference type="EMBL" id="KFU82915.1"/>
    </source>
</evidence>
<organism evidence="2 3">
    <name type="scientific">Amycolatopsis lurida NRRL 2430</name>
    <dbReference type="NCBI Taxonomy" id="1460371"/>
    <lineage>
        <taxon>Bacteria</taxon>
        <taxon>Bacillati</taxon>
        <taxon>Actinomycetota</taxon>
        <taxon>Actinomycetes</taxon>
        <taxon>Pseudonocardiales</taxon>
        <taxon>Pseudonocardiaceae</taxon>
        <taxon>Amycolatopsis</taxon>
    </lineage>
</organism>
<sequence>MPTNPVADAATFPVLVEVAEERGRQDAKWGRQDHADGTGPDEPNQVRFCVTVAEAADFARWRTDLAARHDAPTFADLLTEETFEALAEKDPAALRAELVQVAAVAVCWIEAIDRRAARPAGFAPGEVVRNRGTGEVLTVTGDPDLWDARYYEPADIVTDGENGGPGEVA</sequence>
<reference evidence="2 3" key="1">
    <citation type="journal article" date="2014" name="Genome Announc.">
        <title>Draft Genome Sequence of Amycolatopsis lurida NRRL 2430, Producer of the Glycopeptide Family Antibiotic Ristocetin.</title>
        <authorList>
            <person name="Kwun M.J."/>
            <person name="Hong H.J."/>
        </authorList>
    </citation>
    <scope>NUCLEOTIDE SEQUENCE [LARGE SCALE GENOMIC DNA]</scope>
    <source>
        <strain evidence="2 3">NRRL 2430</strain>
    </source>
</reference>
<accession>A0A2P2G1S6</accession>
<keyword evidence="3" id="KW-1185">Reference proteome</keyword>
<evidence type="ECO:0000256" key="1">
    <source>
        <dbReference type="SAM" id="MobiDB-lite"/>
    </source>
</evidence>
<gene>
    <name evidence="2" type="ORF">BB31_00030</name>
</gene>
<proteinExistence type="predicted"/>
<dbReference type="EMBL" id="JFBM01000001">
    <property type="protein sequence ID" value="KFU82915.1"/>
    <property type="molecule type" value="Genomic_DNA"/>
</dbReference>
<name>A0A2P2G1S6_AMYLU</name>
<dbReference type="Proteomes" id="UP000256220">
    <property type="component" value="Unassembled WGS sequence"/>
</dbReference>
<dbReference type="AlphaFoldDB" id="A0A2P2G1S6"/>